<sequence>MLRFVRYISISQSAVVPGSVSATLPTVTSAPSLVQSSEQREAAEFQILGQPSTVLTVHSPPSYPINLKKGALLSIYSSNGTSISSIRAQLEFLSPFKAFLFGGRSFQFQKFVSTNPYSILVSSSTSSFWSRAFIRKSFSVIHLDGSNDWAVLPKDALQVYAGPSLGVSFHNVPKTISKKLASANKIPPNTPTGLFSWKDAGFTLLTGRGTVGVVGNGEVYSVNLIEGEEILINKKNLLAATVNGPHDLQNFIVKYSVKLTDDSSNKPSPLPSSTSNNSYLTSVKKWWNKLTSLATFTKISTYNLLVGNGDYLKVIGPRTLLLQTSDVNVNVHENEIARELPVTESLLSTEKNLQRNAADYLNYVTITEKGAVFTSTPSFSDTVKQLEKK</sequence>
<comment type="similarity">
    <text evidence="2 6">Belongs to the AIM24 family.</text>
</comment>
<accession>A0ABP0EMG3</accession>
<dbReference type="InterPro" id="IPR036983">
    <property type="entry name" value="AIM24_sf"/>
</dbReference>
<gene>
    <name evidence="7" type="ORF">CAAN4_H15324</name>
</gene>
<evidence type="ECO:0000256" key="5">
    <source>
        <dbReference type="ARBA" id="ARBA00023128"/>
    </source>
</evidence>
<evidence type="ECO:0000256" key="2">
    <source>
        <dbReference type="ARBA" id="ARBA00009322"/>
    </source>
</evidence>
<evidence type="ECO:0000256" key="6">
    <source>
        <dbReference type="RuleBase" id="RU363045"/>
    </source>
</evidence>
<dbReference type="PANTHER" id="PTHR36959">
    <property type="entry name" value="ALTERED INHERITANCE OF MITOCHONDRIA PROTEIN 24, MITOCHONDRIAL"/>
    <property type="match status" value="1"/>
</dbReference>
<evidence type="ECO:0000313" key="8">
    <source>
        <dbReference type="Proteomes" id="UP001497600"/>
    </source>
</evidence>
<keyword evidence="5 6" id="KW-0496">Mitochondrion</keyword>
<dbReference type="PANTHER" id="PTHR36959:SF2">
    <property type="entry name" value="ALTERED INHERITANCE OF MITOCHONDRIA PROTEIN 24, MITOCHONDRIAL"/>
    <property type="match status" value="1"/>
</dbReference>
<protein>
    <recommendedName>
        <fullName evidence="3 6">Altered inheritance of mitochondria protein 24, mitochondrial</fullName>
    </recommendedName>
</protein>
<dbReference type="Proteomes" id="UP001497600">
    <property type="component" value="Chromosome H"/>
</dbReference>
<evidence type="ECO:0000313" key="7">
    <source>
        <dbReference type="EMBL" id="CAK7921525.1"/>
    </source>
</evidence>
<keyword evidence="8" id="KW-1185">Reference proteome</keyword>
<evidence type="ECO:0000256" key="1">
    <source>
        <dbReference type="ARBA" id="ARBA00004173"/>
    </source>
</evidence>
<reference evidence="7 8" key="1">
    <citation type="submission" date="2024-01" db="EMBL/GenBank/DDBJ databases">
        <authorList>
            <consortium name="Genoscope - CEA"/>
            <person name="William W."/>
        </authorList>
    </citation>
    <scope>NUCLEOTIDE SEQUENCE [LARGE SCALE GENOMIC DNA]</scope>
    <source>
        <strain evidence="7 8">29B2s-10</strain>
    </source>
</reference>
<keyword evidence="4" id="KW-0809">Transit peptide</keyword>
<organism evidence="7 8">
    <name type="scientific">[Candida] anglica</name>
    <dbReference type="NCBI Taxonomy" id="148631"/>
    <lineage>
        <taxon>Eukaryota</taxon>
        <taxon>Fungi</taxon>
        <taxon>Dikarya</taxon>
        <taxon>Ascomycota</taxon>
        <taxon>Saccharomycotina</taxon>
        <taxon>Pichiomycetes</taxon>
        <taxon>Debaryomycetaceae</taxon>
        <taxon>Kurtzmaniella</taxon>
    </lineage>
</organism>
<evidence type="ECO:0000256" key="4">
    <source>
        <dbReference type="ARBA" id="ARBA00022946"/>
    </source>
</evidence>
<proteinExistence type="inferred from homology"/>
<dbReference type="Pfam" id="PF01987">
    <property type="entry name" value="AIM24"/>
    <property type="match status" value="1"/>
</dbReference>
<dbReference type="Gene3D" id="3.60.160.10">
    <property type="entry name" value="Mitochondrial biogenesis AIM24"/>
    <property type="match status" value="1"/>
</dbReference>
<name>A0ABP0EMG3_9ASCO</name>
<dbReference type="EMBL" id="OZ004260">
    <property type="protein sequence ID" value="CAK7921525.1"/>
    <property type="molecule type" value="Genomic_DNA"/>
</dbReference>
<evidence type="ECO:0000256" key="3">
    <source>
        <dbReference type="ARBA" id="ARBA00013287"/>
    </source>
</evidence>
<comment type="subcellular location">
    <subcellularLocation>
        <location evidence="1 6">Mitochondrion</location>
    </subcellularLocation>
</comment>
<dbReference type="InterPro" id="IPR002838">
    <property type="entry name" value="AIM24"/>
</dbReference>